<protein>
    <submittedName>
        <fullName evidence="1">Uncharacterized protein</fullName>
    </submittedName>
</protein>
<organism evidence="1 2">
    <name type="scientific">Thalassolituus oleivorans MIL-1</name>
    <dbReference type="NCBI Taxonomy" id="1298593"/>
    <lineage>
        <taxon>Bacteria</taxon>
        <taxon>Pseudomonadati</taxon>
        <taxon>Pseudomonadota</taxon>
        <taxon>Gammaproteobacteria</taxon>
        <taxon>Oceanospirillales</taxon>
        <taxon>Oceanospirillaceae</taxon>
        <taxon>Thalassolituus</taxon>
    </lineage>
</organism>
<keyword evidence="2" id="KW-1185">Reference proteome</keyword>
<dbReference type="HOGENOM" id="CLU_3067145_0_0_6"/>
<dbReference type="EMBL" id="HF680312">
    <property type="protein sequence ID" value="CCU71225.1"/>
    <property type="molecule type" value="Genomic_DNA"/>
</dbReference>
<gene>
    <name evidence="1" type="ORF">TOL_0787</name>
</gene>
<dbReference type="Proteomes" id="UP000011866">
    <property type="component" value="Chromosome"/>
</dbReference>
<reference evidence="1 2" key="1">
    <citation type="journal article" date="2013" name="Genome Announc.">
        <title>Genome Sequence of Thalassolituus oleivorans MIL-1 (DSM 14913T).</title>
        <authorList>
            <person name="Golyshin P.N."/>
            <person name="Werner J."/>
            <person name="Chernikova T.N."/>
            <person name="Tran H."/>
            <person name="Ferrer M."/>
            <person name="Yakimov M.M."/>
            <person name="Teeling H."/>
            <person name="Golyshina O.V."/>
        </authorList>
    </citation>
    <scope>NUCLEOTIDE SEQUENCE [LARGE SCALE GENOMIC DNA]</scope>
    <source>
        <strain evidence="1 2">MIL-1</strain>
    </source>
</reference>
<evidence type="ECO:0000313" key="1">
    <source>
        <dbReference type="EMBL" id="CCU71225.1"/>
    </source>
</evidence>
<dbReference type="KEGG" id="tol:TOL_0787"/>
<proteinExistence type="predicted"/>
<name>M5DMT5_9GAMM</name>
<evidence type="ECO:0000313" key="2">
    <source>
        <dbReference type="Proteomes" id="UP000011866"/>
    </source>
</evidence>
<accession>M5DMT5</accession>
<dbReference type="AlphaFoldDB" id="M5DMT5"/>
<sequence length="53" mass="6056">MASHSIFTSEKNSPLNLNPYKSCILAVKAVGFLQKPDHPWGDFSIYRDFLKWG</sequence>